<dbReference type="InterPro" id="IPR022526">
    <property type="entry name" value="F420_Rv3093c"/>
</dbReference>
<dbReference type="GO" id="GO:0016705">
    <property type="term" value="F:oxidoreductase activity, acting on paired donors, with incorporation or reduction of molecular oxygen"/>
    <property type="evidence" value="ECO:0007669"/>
    <property type="project" value="InterPro"/>
</dbReference>
<evidence type="ECO:0000313" key="4">
    <source>
        <dbReference type="Proteomes" id="UP000604475"/>
    </source>
</evidence>
<dbReference type="PANTHER" id="PTHR43244:SF1">
    <property type="entry name" value="5,10-METHYLENETETRAHYDROMETHANOPTERIN REDUCTASE"/>
    <property type="match status" value="1"/>
</dbReference>
<accession>A0A937UM51</accession>
<keyword evidence="1 3" id="KW-0560">Oxidoreductase</keyword>
<dbReference type="NCBIfam" id="TIGR03841">
    <property type="entry name" value="F420_Rv3093c"/>
    <property type="match status" value="1"/>
</dbReference>
<dbReference type="InterPro" id="IPR011251">
    <property type="entry name" value="Luciferase-like_dom"/>
</dbReference>
<organism evidence="3 4">
    <name type="scientific">Frankia nepalensis</name>
    <dbReference type="NCBI Taxonomy" id="1836974"/>
    <lineage>
        <taxon>Bacteria</taxon>
        <taxon>Bacillati</taxon>
        <taxon>Actinomycetota</taxon>
        <taxon>Actinomycetes</taxon>
        <taxon>Frankiales</taxon>
        <taxon>Frankiaceae</taxon>
        <taxon>Frankia</taxon>
    </lineage>
</organism>
<dbReference type="Proteomes" id="UP000604475">
    <property type="component" value="Unassembled WGS sequence"/>
</dbReference>
<dbReference type="EMBL" id="JAEACQ010000136">
    <property type="protein sequence ID" value="MBL7626477.1"/>
    <property type="molecule type" value="Genomic_DNA"/>
</dbReference>
<dbReference type="EC" id="1.-.-.-" evidence="3"/>
<evidence type="ECO:0000256" key="1">
    <source>
        <dbReference type="ARBA" id="ARBA00023002"/>
    </source>
</evidence>
<dbReference type="CDD" id="cd01097">
    <property type="entry name" value="Tetrahydromethanopterin_reductase"/>
    <property type="match status" value="1"/>
</dbReference>
<dbReference type="InterPro" id="IPR050564">
    <property type="entry name" value="F420-G6PD/mer"/>
</dbReference>
<proteinExistence type="predicted"/>
<name>A0A937UM51_9ACTN</name>
<dbReference type="Gene3D" id="3.20.20.30">
    <property type="entry name" value="Luciferase-like domain"/>
    <property type="match status" value="1"/>
</dbReference>
<dbReference type="PANTHER" id="PTHR43244">
    <property type="match status" value="1"/>
</dbReference>
<sequence>MTVPLPGVPLAEHPARYAELADLGYTDLWSAEATGADGIVPLALGATERRLRLGTAILPAFTRGPALLAQTVATLADAAEGRFVLGLGTSSDVIVQNWNSIPFERPYQRMLDTVRFLRQALAGEKVTQEFPSFTVKGFRLGMVPPKPVPILVAALRPRMLGLAGREADGAILNWLSPEDCDTVIPYVREHNPDAEIAARIFVLVNEDPAAARQLLRRHVAAYLTVPVYREFQRWLGREKALAGMWEAWAAGDRAGALAAIPDEVVDELCVHGSIEACRAGVRRYVDHGVTTPVIALLNGGPELPKILAGLSPAAG</sequence>
<dbReference type="AlphaFoldDB" id="A0A937UM51"/>
<dbReference type="InterPro" id="IPR036661">
    <property type="entry name" value="Luciferase-like_sf"/>
</dbReference>
<dbReference type="SUPFAM" id="SSF51679">
    <property type="entry name" value="Bacterial luciferase-like"/>
    <property type="match status" value="1"/>
</dbReference>
<keyword evidence="4" id="KW-1185">Reference proteome</keyword>
<gene>
    <name evidence="3" type="ORF">I7412_04670</name>
</gene>
<comment type="caution">
    <text evidence="3">The sequence shown here is derived from an EMBL/GenBank/DDBJ whole genome shotgun (WGS) entry which is preliminary data.</text>
</comment>
<evidence type="ECO:0000259" key="2">
    <source>
        <dbReference type="Pfam" id="PF00296"/>
    </source>
</evidence>
<protein>
    <submittedName>
        <fullName evidence="3">LLM class F420-dependent oxidoreductase</fullName>
        <ecNumber evidence="3">1.-.-.-</ecNumber>
    </submittedName>
</protein>
<evidence type="ECO:0000313" key="3">
    <source>
        <dbReference type="EMBL" id="MBL7626477.1"/>
    </source>
</evidence>
<dbReference type="Pfam" id="PF00296">
    <property type="entry name" value="Bac_luciferase"/>
    <property type="match status" value="1"/>
</dbReference>
<dbReference type="RefSeq" id="WP_203005737.1">
    <property type="nucleotide sequence ID" value="NZ_JADWYU010000022.1"/>
</dbReference>
<feature type="domain" description="Luciferase-like" evidence="2">
    <location>
        <begin position="9"/>
        <end position="290"/>
    </location>
</feature>
<reference evidence="3" key="1">
    <citation type="submission" date="2020-12" db="EMBL/GenBank/DDBJ databases">
        <title>Genomic characterization of non-nitrogen-fixing Frankia strains.</title>
        <authorList>
            <person name="Carlos-Shanley C."/>
            <person name="Guerra T."/>
            <person name="Hahn D."/>
        </authorList>
    </citation>
    <scope>NUCLEOTIDE SEQUENCE</scope>
    <source>
        <strain evidence="3">CN6</strain>
    </source>
</reference>